<dbReference type="EMBL" id="BPQB01000036">
    <property type="protein sequence ID" value="GJE93958.1"/>
    <property type="molecule type" value="Genomic_DNA"/>
</dbReference>
<feature type="domain" description="DUF6534" evidence="2">
    <location>
        <begin position="170"/>
        <end position="254"/>
    </location>
</feature>
<feature type="transmembrane region" description="Helical" evidence="1">
    <location>
        <begin position="87"/>
        <end position="109"/>
    </location>
</feature>
<accession>A0A9P3LGM5</accession>
<dbReference type="PANTHER" id="PTHR40465:SF1">
    <property type="entry name" value="DUF6534 DOMAIN-CONTAINING PROTEIN"/>
    <property type="match status" value="1"/>
</dbReference>
<evidence type="ECO:0000259" key="2">
    <source>
        <dbReference type="Pfam" id="PF20152"/>
    </source>
</evidence>
<keyword evidence="1" id="KW-0812">Transmembrane</keyword>
<comment type="caution">
    <text evidence="3">The sequence shown here is derived from an EMBL/GenBank/DDBJ whole genome shotgun (WGS) entry which is preliminary data.</text>
</comment>
<sequence>MGLVPRFDVNGTLGWLLIAEIVISVLFGVATMQTYIYFYRGSRDGPFLRRTIFFLWVLDGVHLGFYSHAVYGYAVTNFMNPLALLNIPWSFAATMFITEMIQAIVTLIFSYRIYKLSERAWPLAFILPPQFLSCVGSIVTGVLECLIPSYQEFEQKYAWVWYSTSGLYTFVDCAIAVSLCVTLAKHRTSFRRTLSVVRTIILFSVCTCALTSSFALAAVITLVALPKSFLYVAFAIIHPNVMINSLLAMLNSRDMLREMYAGQVVSVHFSELTGGASADGARVAHAQGVGQVGAESKEQVVSRRSENSA</sequence>
<reference evidence="3 4" key="1">
    <citation type="submission" date="2021-08" db="EMBL/GenBank/DDBJ databases">
        <title>Draft Genome Sequence of Phanerochaete sordida strain YK-624.</title>
        <authorList>
            <person name="Mori T."/>
            <person name="Dohra H."/>
            <person name="Suzuki T."/>
            <person name="Kawagishi H."/>
            <person name="Hirai H."/>
        </authorList>
    </citation>
    <scope>NUCLEOTIDE SEQUENCE [LARGE SCALE GENOMIC DNA]</scope>
    <source>
        <strain evidence="3 4">YK-624</strain>
    </source>
</reference>
<dbReference type="PANTHER" id="PTHR40465">
    <property type="entry name" value="CHROMOSOME 1, WHOLE GENOME SHOTGUN SEQUENCE"/>
    <property type="match status" value="1"/>
</dbReference>
<keyword evidence="4" id="KW-1185">Reference proteome</keyword>
<keyword evidence="1" id="KW-1133">Transmembrane helix</keyword>
<feature type="transmembrane region" description="Helical" evidence="1">
    <location>
        <begin position="51"/>
        <end position="75"/>
    </location>
</feature>
<feature type="transmembrane region" description="Helical" evidence="1">
    <location>
        <begin position="12"/>
        <end position="39"/>
    </location>
</feature>
<dbReference type="InterPro" id="IPR045339">
    <property type="entry name" value="DUF6534"/>
</dbReference>
<organism evidence="3 4">
    <name type="scientific">Phanerochaete sordida</name>
    <dbReference type="NCBI Taxonomy" id="48140"/>
    <lineage>
        <taxon>Eukaryota</taxon>
        <taxon>Fungi</taxon>
        <taxon>Dikarya</taxon>
        <taxon>Basidiomycota</taxon>
        <taxon>Agaricomycotina</taxon>
        <taxon>Agaricomycetes</taxon>
        <taxon>Polyporales</taxon>
        <taxon>Phanerochaetaceae</taxon>
        <taxon>Phanerochaete</taxon>
    </lineage>
</organism>
<evidence type="ECO:0000313" key="4">
    <source>
        <dbReference type="Proteomes" id="UP000703269"/>
    </source>
</evidence>
<dbReference type="Pfam" id="PF20152">
    <property type="entry name" value="DUF6534"/>
    <property type="match status" value="1"/>
</dbReference>
<protein>
    <recommendedName>
        <fullName evidence="2">DUF6534 domain-containing protein</fullName>
    </recommendedName>
</protein>
<feature type="transmembrane region" description="Helical" evidence="1">
    <location>
        <begin position="229"/>
        <end position="250"/>
    </location>
</feature>
<gene>
    <name evidence="3" type="ORF">PsYK624_101240</name>
</gene>
<name>A0A9P3LGM5_9APHY</name>
<feature type="transmembrane region" description="Helical" evidence="1">
    <location>
        <begin position="121"/>
        <end position="139"/>
    </location>
</feature>
<evidence type="ECO:0000256" key="1">
    <source>
        <dbReference type="SAM" id="Phobius"/>
    </source>
</evidence>
<feature type="transmembrane region" description="Helical" evidence="1">
    <location>
        <begin position="196"/>
        <end position="223"/>
    </location>
</feature>
<dbReference type="AlphaFoldDB" id="A0A9P3LGM5"/>
<dbReference type="Proteomes" id="UP000703269">
    <property type="component" value="Unassembled WGS sequence"/>
</dbReference>
<feature type="transmembrane region" description="Helical" evidence="1">
    <location>
        <begin position="159"/>
        <end position="184"/>
    </location>
</feature>
<dbReference type="OrthoDB" id="2804268at2759"/>
<evidence type="ECO:0000313" key="3">
    <source>
        <dbReference type="EMBL" id="GJE93958.1"/>
    </source>
</evidence>
<proteinExistence type="predicted"/>
<keyword evidence="1" id="KW-0472">Membrane</keyword>